<dbReference type="InterPro" id="IPR011990">
    <property type="entry name" value="TPR-like_helical_dom_sf"/>
</dbReference>
<feature type="chain" id="PRO_5040889672" evidence="2">
    <location>
        <begin position="19"/>
        <end position="272"/>
    </location>
</feature>
<evidence type="ECO:0000256" key="2">
    <source>
        <dbReference type="SAM" id="SignalP"/>
    </source>
</evidence>
<feature type="signal peptide" evidence="2">
    <location>
        <begin position="1"/>
        <end position="18"/>
    </location>
</feature>
<keyword evidence="2" id="KW-0732">Signal</keyword>
<dbReference type="SMART" id="SM00028">
    <property type="entry name" value="TPR"/>
    <property type="match status" value="5"/>
</dbReference>
<organism evidence="3 4">
    <name type="scientific">Parathalassolituus penaei</name>
    <dbReference type="NCBI Taxonomy" id="2997323"/>
    <lineage>
        <taxon>Bacteria</taxon>
        <taxon>Pseudomonadati</taxon>
        <taxon>Pseudomonadota</taxon>
        <taxon>Gammaproteobacteria</taxon>
        <taxon>Oceanospirillales</taxon>
        <taxon>Oceanospirillaceae</taxon>
        <taxon>Parathalassolituus</taxon>
    </lineage>
</organism>
<sequence length="272" mass="31561">MMKQTASMFRLVITGVLAFTLSACVTTVESRFTKKASPEKAVENYTQLGIGYLKENHPDLARQRLQKALSIDENYAPANDAMGLLWQTEGELDLAEEFYRKAINKDSSLTQAKHHLGRLYNQKREYDKAEPWLRKATEDRYYDGRNQAFNDLAMNYYRQGHTDKAIETYSESLRISPYAAEPLVNIATLLFESQQYKESLKYWDRLDRLVQRQQTRHTSHSLWLGIRLANIFQSTQRSARLAVQLSEEFPNSAEFQQYKDSLGDNQTFPVVH</sequence>
<dbReference type="PROSITE" id="PS50005">
    <property type="entry name" value="TPR"/>
    <property type="match status" value="2"/>
</dbReference>
<dbReference type="Gene3D" id="1.25.40.10">
    <property type="entry name" value="Tetratricopeptide repeat domain"/>
    <property type="match status" value="1"/>
</dbReference>
<protein>
    <submittedName>
        <fullName evidence="3">Tetratricopeptide repeat protein</fullName>
    </submittedName>
</protein>
<dbReference type="PANTHER" id="PTHR12558:SF13">
    <property type="entry name" value="CELL DIVISION CYCLE PROTEIN 27 HOMOLOG"/>
    <property type="match status" value="1"/>
</dbReference>
<gene>
    <name evidence="3" type="ORF">OUO13_17745</name>
</gene>
<dbReference type="PROSITE" id="PS51257">
    <property type="entry name" value="PROKAR_LIPOPROTEIN"/>
    <property type="match status" value="1"/>
</dbReference>
<evidence type="ECO:0000313" key="3">
    <source>
        <dbReference type="EMBL" id="MCY0967025.1"/>
    </source>
</evidence>
<dbReference type="Pfam" id="PF13424">
    <property type="entry name" value="TPR_12"/>
    <property type="match status" value="1"/>
</dbReference>
<accession>A0A9X3IU57</accession>
<evidence type="ECO:0000256" key="1">
    <source>
        <dbReference type="PROSITE-ProRule" id="PRU00339"/>
    </source>
</evidence>
<evidence type="ECO:0000313" key="4">
    <source>
        <dbReference type="Proteomes" id="UP001150830"/>
    </source>
</evidence>
<feature type="repeat" description="TPR" evidence="1">
    <location>
        <begin position="146"/>
        <end position="179"/>
    </location>
</feature>
<reference evidence="3" key="1">
    <citation type="submission" date="2022-11" db="EMBL/GenBank/DDBJ databases">
        <title>Parathalassolutuus dongxingensis gen. nov., sp. nov., a novel member of family Oceanospirillaceae isolated from a coastal shrimp pond in Guangxi, China.</title>
        <authorList>
            <person name="Chen H."/>
        </authorList>
    </citation>
    <scope>NUCLEOTIDE SEQUENCE</scope>
    <source>
        <strain evidence="3">G-43</strain>
    </source>
</reference>
<dbReference type="EMBL" id="JAPNOA010000058">
    <property type="protein sequence ID" value="MCY0967025.1"/>
    <property type="molecule type" value="Genomic_DNA"/>
</dbReference>
<dbReference type="RefSeq" id="WP_283175230.1">
    <property type="nucleotide sequence ID" value="NZ_JAPNOA010000058.1"/>
</dbReference>
<feature type="repeat" description="TPR" evidence="1">
    <location>
        <begin position="42"/>
        <end position="75"/>
    </location>
</feature>
<keyword evidence="4" id="KW-1185">Reference proteome</keyword>
<dbReference type="InterPro" id="IPR019734">
    <property type="entry name" value="TPR_rpt"/>
</dbReference>
<keyword evidence="1" id="KW-0802">TPR repeat</keyword>
<dbReference type="PROSITE" id="PS50293">
    <property type="entry name" value="TPR_REGION"/>
    <property type="match status" value="1"/>
</dbReference>
<dbReference type="Proteomes" id="UP001150830">
    <property type="component" value="Unassembled WGS sequence"/>
</dbReference>
<dbReference type="PANTHER" id="PTHR12558">
    <property type="entry name" value="CELL DIVISION CYCLE 16,23,27"/>
    <property type="match status" value="1"/>
</dbReference>
<proteinExistence type="predicted"/>
<name>A0A9X3IU57_9GAMM</name>
<dbReference type="AlphaFoldDB" id="A0A9X3IU57"/>
<dbReference type="SUPFAM" id="SSF48452">
    <property type="entry name" value="TPR-like"/>
    <property type="match status" value="1"/>
</dbReference>
<comment type="caution">
    <text evidence="3">The sequence shown here is derived from an EMBL/GenBank/DDBJ whole genome shotgun (WGS) entry which is preliminary data.</text>
</comment>